<dbReference type="EMBL" id="BAABRU010000008">
    <property type="protein sequence ID" value="GAA5528680.1"/>
    <property type="molecule type" value="Genomic_DNA"/>
</dbReference>
<keyword evidence="6" id="KW-0808">Transferase</keyword>
<keyword evidence="11 12" id="KW-0472">Membrane</keyword>
<keyword evidence="4" id="KW-1003">Cell membrane</keyword>
<keyword evidence="10" id="KW-0902">Two-component regulatory system</keyword>
<dbReference type="SUPFAM" id="SSF55874">
    <property type="entry name" value="ATPase domain of HSP90 chaperone/DNA topoisomerase II/histidine kinase"/>
    <property type="match status" value="1"/>
</dbReference>
<dbReference type="SMART" id="SM00304">
    <property type="entry name" value="HAMP"/>
    <property type="match status" value="1"/>
</dbReference>
<evidence type="ECO:0000256" key="9">
    <source>
        <dbReference type="ARBA" id="ARBA00022989"/>
    </source>
</evidence>
<dbReference type="Pfam" id="PF02518">
    <property type="entry name" value="HATPase_c"/>
    <property type="match status" value="1"/>
</dbReference>
<comment type="caution">
    <text evidence="15">The sequence shown here is derived from an EMBL/GenBank/DDBJ whole genome shotgun (WGS) entry which is preliminary data.</text>
</comment>
<keyword evidence="16" id="KW-1185">Reference proteome</keyword>
<feature type="transmembrane region" description="Helical" evidence="12">
    <location>
        <begin position="28"/>
        <end position="51"/>
    </location>
</feature>
<keyword evidence="8" id="KW-0418">Kinase</keyword>
<evidence type="ECO:0000313" key="16">
    <source>
        <dbReference type="Proteomes" id="UP001428290"/>
    </source>
</evidence>
<evidence type="ECO:0000259" key="14">
    <source>
        <dbReference type="PROSITE" id="PS50885"/>
    </source>
</evidence>
<evidence type="ECO:0000256" key="11">
    <source>
        <dbReference type="ARBA" id="ARBA00023136"/>
    </source>
</evidence>
<dbReference type="Pfam" id="PF07730">
    <property type="entry name" value="HisKA_3"/>
    <property type="match status" value="1"/>
</dbReference>
<keyword evidence="5" id="KW-0597">Phosphoprotein</keyword>
<evidence type="ECO:0000259" key="13">
    <source>
        <dbReference type="PROSITE" id="PS50109"/>
    </source>
</evidence>
<keyword evidence="9 12" id="KW-1133">Transmembrane helix</keyword>
<evidence type="ECO:0000256" key="12">
    <source>
        <dbReference type="SAM" id="Phobius"/>
    </source>
</evidence>
<protein>
    <recommendedName>
        <fullName evidence="3">histidine kinase</fullName>
        <ecNumber evidence="3">2.7.13.3</ecNumber>
    </recommendedName>
</protein>
<feature type="transmembrane region" description="Helical" evidence="12">
    <location>
        <begin position="230"/>
        <end position="261"/>
    </location>
</feature>
<name>A0ABP9WZS5_9CHLR</name>
<dbReference type="InterPro" id="IPR029151">
    <property type="entry name" value="Sensor-like_sf"/>
</dbReference>
<dbReference type="Proteomes" id="UP001428290">
    <property type="component" value="Unassembled WGS sequence"/>
</dbReference>
<dbReference type="InterPro" id="IPR003594">
    <property type="entry name" value="HATPase_dom"/>
</dbReference>
<evidence type="ECO:0000313" key="15">
    <source>
        <dbReference type="EMBL" id="GAA5528680.1"/>
    </source>
</evidence>
<dbReference type="InterPro" id="IPR011712">
    <property type="entry name" value="Sig_transdc_His_kin_sub3_dim/P"/>
</dbReference>
<evidence type="ECO:0000256" key="2">
    <source>
        <dbReference type="ARBA" id="ARBA00004651"/>
    </source>
</evidence>
<proteinExistence type="predicted"/>
<evidence type="ECO:0000256" key="4">
    <source>
        <dbReference type="ARBA" id="ARBA00022475"/>
    </source>
</evidence>
<dbReference type="SUPFAM" id="SSF103190">
    <property type="entry name" value="Sensory domain-like"/>
    <property type="match status" value="1"/>
</dbReference>
<dbReference type="SUPFAM" id="SSF158472">
    <property type="entry name" value="HAMP domain-like"/>
    <property type="match status" value="1"/>
</dbReference>
<evidence type="ECO:0000256" key="8">
    <source>
        <dbReference type="ARBA" id="ARBA00022777"/>
    </source>
</evidence>
<dbReference type="InterPro" id="IPR036890">
    <property type="entry name" value="HATPase_C_sf"/>
</dbReference>
<reference evidence="15 16" key="1">
    <citation type="submission" date="2024-02" db="EMBL/GenBank/DDBJ databases">
        <title>Herpetosiphon gulosus NBRC 112829.</title>
        <authorList>
            <person name="Ichikawa N."/>
            <person name="Katano-Makiyama Y."/>
            <person name="Hidaka K."/>
        </authorList>
    </citation>
    <scope>NUCLEOTIDE SEQUENCE [LARGE SCALE GENOMIC DNA]</scope>
    <source>
        <strain evidence="15 16">NBRC 112829</strain>
    </source>
</reference>
<comment type="catalytic activity">
    <reaction evidence="1">
        <text>ATP + protein L-histidine = ADP + protein N-phospho-L-histidine.</text>
        <dbReference type="EC" id="2.7.13.3"/>
    </reaction>
</comment>
<evidence type="ECO:0000256" key="10">
    <source>
        <dbReference type="ARBA" id="ARBA00023012"/>
    </source>
</evidence>
<accession>A0ABP9WZS5</accession>
<evidence type="ECO:0000256" key="7">
    <source>
        <dbReference type="ARBA" id="ARBA00022692"/>
    </source>
</evidence>
<dbReference type="Pfam" id="PF00672">
    <property type="entry name" value="HAMP"/>
    <property type="match status" value="1"/>
</dbReference>
<sequence length="546" mass="60259">MQQQRKLTLVQRFGQRFGTLRWKLTWSYVWISVALTLLINGLAFGLVMGAAPPLNAPALLSAAQNHAAEFSEVLQEPSDQRTIQQLLRYRFGSLRGQFLQNNLELAISNTINNSPSDLSQEIILMPAEVFLPEATNVFSESYHLLLLDAQGNVLGGTFPSLTPAGQPWNDVVVGNDRRVVQAALAGSDDIDQLTWKYGNYLVIATPVRDQANQVIGALYVRSRPLSQNQVIVALLMFVIFIASSIISIIANALIGMVYGWFVARNFVRRLVQLTQATDSLAAGDLSVRVNDGSIDEIGHLARRFDSMAQQLESNVKMLRQLADRNAALVEQAGQLAIVEERNRLARDLHDSVSQELFSVTMLAAAARNLLPNQPDKARNQVEQLSQMAQRALHETRGLIFALRPAALGDQGLVPALRQLTEEAARRQGLQIELNTNGERRIPLDHEQALYRICQEALANVTKHSGVNSANVSLEYEAHRTILEVRDRGRGFDQDKPRNSHSLGLISIQERAKAVGGTVELTAATGQGTSLRIVVPRTQTGLLVEPR</sequence>
<dbReference type="CDD" id="cd16917">
    <property type="entry name" value="HATPase_UhpB-NarQ-NarX-like"/>
    <property type="match status" value="1"/>
</dbReference>
<dbReference type="PROSITE" id="PS50885">
    <property type="entry name" value="HAMP"/>
    <property type="match status" value="1"/>
</dbReference>
<dbReference type="PANTHER" id="PTHR24421">
    <property type="entry name" value="NITRATE/NITRITE SENSOR PROTEIN NARX-RELATED"/>
    <property type="match status" value="1"/>
</dbReference>
<dbReference type="Gene3D" id="3.30.565.10">
    <property type="entry name" value="Histidine kinase-like ATPase, C-terminal domain"/>
    <property type="match status" value="1"/>
</dbReference>
<dbReference type="SMART" id="SM00387">
    <property type="entry name" value="HATPase_c"/>
    <property type="match status" value="1"/>
</dbReference>
<dbReference type="Gene3D" id="6.10.340.10">
    <property type="match status" value="1"/>
</dbReference>
<feature type="domain" description="Histidine kinase" evidence="13">
    <location>
        <begin position="343"/>
        <end position="538"/>
    </location>
</feature>
<keyword evidence="7 12" id="KW-0812">Transmembrane</keyword>
<gene>
    <name evidence="15" type="ORF">Hgul01_02482</name>
</gene>
<organism evidence="15 16">
    <name type="scientific">Herpetosiphon gulosus</name>
    <dbReference type="NCBI Taxonomy" id="1973496"/>
    <lineage>
        <taxon>Bacteria</taxon>
        <taxon>Bacillati</taxon>
        <taxon>Chloroflexota</taxon>
        <taxon>Chloroflexia</taxon>
        <taxon>Herpetosiphonales</taxon>
        <taxon>Herpetosiphonaceae</taxon>
        <taxon>Herpetosiphon</taxon>
    </lineage>
</organism>
<dbReference type="Gene3D" id="1.20.5.1930">
    <property type="match status" value="1"/>
</dbReference>
<evidence type="ECO:0000256" key="6">
    <source>
        <dbReference type="ARBA" id="ARBA00022679"/>
    </source>
</evidence>
<dbReference type="PANTHER" id="PTHR24421:SF37">
    <property type="entry name" value="SENSOR HISTIDINE KINASE NARS"/>
    <property type="match status" value="1"/>
</dbReference>
<evidence type="ECO:0000256" key="3">
    <source>
        <dbReference type="ARBA" id="ARBA00012438"/>
    </source>
</evidence>
<dbReference type="CDD" id="cd06225">
    <property type="entry name" value="HAMP"/>
    <property type="match status" value="1"/>
</dbReference>
<dbReference type="InterPro" id="IPR005467">
    <property type="entry name" value="His_kinase_dom"/>
</dbReference>
<dbReference type="RefSeq" id="WP_345722298.1">
    <property type="nucleotide sequence ID" value="NZ_BAABRU010000008.1"/>
</dbReference>
<dbReference type="InterPro" id="IPR003660">
    <property type="entry name" value="HAMP_dom"/>
</dbReference>
<evidence type="ECO:0000256" key="1">
    <source>
        <dbReference type="ARBA" id="ARBA00000085"/>
    </source>
</evidence>
<dbReference type="InterPro" id="IPR050482">
    <property type="entry name" value="Sensor_HK_TwoCompSys"/>
</dbReference>
<comment type="subcellular location">
    <subcellularLocation>
        <location evidence="2">Cell membrane</location>
        <topology evidence="2">Multi-pass membrane protein</topology>
    </subcellularLocation>
</comment>
<feature type="domain" description="HAMP" evidence="14">
    <location>
        <begin position="264"/>
        <end position="316"/>
    </location>
</feature>
<dbReference type="EC" id="2.7.13.3" evidence="3"/>
<evidence type="ECO:0000256" key="5">
    <source>
        <dbReference type="ARBA" id="ARBA00022553"/>
    </source>
</evidence>
<dbReference type="PROSITE" id="PS50109">
    <property type="entry name" value="HIS_KIN"/>
    <property type="match status" value="1"/>
</dbReference>